<comment type="caution">
    <text evidence="7">The sequence shown here is derived from an EMBL/GenBank/DDBJ whole genome shotgun (WGS) entry which is preliminary data.</text>
</comment>
<sequence length="380" mass="41805">MELRAKQRIALSIYFFLSGICFATWASRIPTIKTFFDLNDAQLGTILIAMPVSSLIGLPISGWLVSKFDSRIPLIFAFTFFSISLASIGFATSTFALVCSISGFAFCLRILNISINTQSITLQKKYEKRVVGAFHGLWSLGGVVGVGISTLMVTLEIPIQMHMLSIAVFGLLVALLTFKFTVKNDKSPSGNRLIISKPDPYIMSLGILIFFGAVCEGGMFDWSGVFFKEVLHEEVFTYGYLIFMTTMALSRFFSDKLVNVIGILKTYILSGSLIAVGILMAVVFKTFWMALAGFFLVGFGTAAIFPVTMSLAGTSKKYSPGMAISIITTYAILGMLIGPPLIGYLAHAFNLENAFFLFVFIGILFIPVAFKMMKYQMKQD</sequence>
<dbReference type="Gene3D" id="1.20.1250.20">
    <property type="entry name" value="MFS general substrate transporter like domains"/>
    <property type="match status" value="2"/>
</dbReference>
<feature type="domain" description="Major facilitator superfamily (MFS) profile" evidence="6">
    <location>
        <begin position="7"/>
        <end position="377"/>
    </location>
</feature>
<feature type="transmembrane region" description="Helical" evidence="5">
    <location>
        <begin position="46"/>
        <end position="65"/>
    </location>
</feature>
<feature type="transmembrane region" description="Helical" evidence="5">
    <location>
        <begin position="9"/>
        <end position="26"/>
    </location>
</feature>
<dbReference type="InterPro" id="IPR051788">
    <property type="entry name" value="MFS_Transporter"/>
</dbReference>
<dbReference type="InterPro" id="IPR020846">
    <property type="entry name" value="MFS_dom"/>
</dbReference>
<keyword evidence="8" id="KW-1185">Reference proteome</keyword>
<protein>
    <submittedName>
        <fullName evidence="7">MFS transporter</fullName>
    </submittedName>
</protein>
<dbReference type="Pfam" id="PF07690">
    <property type="entry name" value="MFS_1"/>
    <property type="match status" value="1"/>
</dbReference>
<proteinExistence type="predicted"/>
<dbReference type="GO" id="GO:0016020">
    <property type="term" value="C:membrane"/>
    <property type="evidence" value="ECO:0007669"/>
    <property type="project" value="UniProtKB-SubCell"/>
</dbReference>
<evidence type="ECO:0000313" key="7">
    <source>
        <dbReference type="EMBL" id="MBD0822547.1"/>
    </source>
</evidence>
<keyword evidence="2 5" id="KW-0812">Transmembrane</keyword>
<feature type="transmembrane region" description="Helical" evidence="5">
    <location>
        <begin position="161"/>
        <end position="180"/>
    </location>
</feature>
<feature type="transmembrane region" description="Helical" evidence="5">
    <location>
        <begin position="95"/>
        <end position="115"/>
    </location>
</feature>
<feature type="transmembrane region" description="Helical" evidence="5">
    <location>
        <begin position="136"/>
        <end position="155"/>
    </location>
</feature>
<feature type="transmembrane region" description="Helical" evidence="5">
    <location>
        <begin position="290"/>
        <end position="312"/>
    </location>
</feature>
<reference evidence="7 8" key="1">
    <citation type="journal article" date="2018" name="J. Microbiol.">
        <title>Aestuariibaculum marinum sp. nov., a marine bacterium isolated from seawater in South Korea.</title>
        <authorList>
            <person name="Choi J."/>
            <person name="Lee D."/>
            <person name="Jang J.H."/>
            <person name="Cha S."/>
            <person name="Seo T."/>
        </authorList>
    </citation>
    <scope>NUCLEOTIDE SEQUENCE [LARGE SCALE GENOMIC DNA]</scope>
    <source>
        <strain evidence="7 8">IP7</strain>
    </source>
</reference>
<dbReference type="RefSeq" id="WP_188221867.1">
    <property type="nucleotide sequence ID" value="NZ_JACVXD010000001.1"/>
</dbReference>
<evidence type="ECO:0000256" key="4">
    <source>
        <dbReference type="ARBA" id="ARBA00023136"/>
    </source>
</evidence>
<dbReference type="Proteomes" id="UP000621516">
    <property type="component" value="Unassembled WGS sequence"/>
</dbReference>
<comment type="subcellular location">
    <subcellularLocation>
        <location evidence="1">Membrane</location>
        <topology evidence="1">Multi-pass membrane protein</topology>
    </subcellularLocation>
</comment>
<organism evidence="7 8">
    <name type="scientific">Aestuariibaculum marinum</name>
    <dbReference type="NCBI Taxonomy" id="2683592"/>
    <lineage>
        <taxon>Bacteria</taxon>
        <taxon>Pseudomonadati</taxon>
        <taxon>Bacteroidota</taxon>
        <taxon>Flavobacteriia</taxon>
        <taxon>Flavobacteriales</taxon>
        <taxon>Flavobacteriaceae</taxon>
    </lineage>
</organism>
<evidence type="ECO:0000256" key="3">
    <source>
        <dbReference type="ARBA" id="ARBA00022989"/>
    </source>
</evidence>
<dbReference type="PANTHER" id="PTHR23514">
    <property type="entry name" value="BYPASS OF STOP CODON PROTEIN 6"/>
    <property type="match status" value="1"/>
</dbReference>
<gene>
    <name evidence="7" type="ORF">ICJ85_00800</name>
</gene>
<dbReference type="InterPro" id="IPR011701">
    <property type="entry name" value="MFS"/>
</dbReference>
<evidence type="ECO:0000313" key="8">
    <source>
        <dbReference type="Proteomes" id="UP000621516"/>
    </source>
</evidence>
<dbReference type="PROSITE" id="PS50850">
    <property type="entry name" value="MFS"/>
    <property type="match status" value="1"/>
</dbReference>
<dbReference type="CDD" id="cd17393">
    <property type="entry name" value="MFS_MosC_like"/>
    <property type="match status" value="1"/>
</dbReference>
<accession>A0A8J6PQA8</accession>
<feature type="transmembrane region" description="Helical" evidence="5">
    <location>
        <begin position="324"/>
        <end position="347"/>
    </location>
</feature>
<dbReference type="PANTHER" id="PTHR23514:SF13">
    <property type="entry name" value="INNER MEMBRANE PROTEIN YBJJ"/>
    <property type="match status" value="1"/>
</dbReference>
<name>A0A8J6PQA8_9FLAO</name>
<keyword evidence="4 5" id="KW-0472">Membrane</keyword>
<dbReference type="AlphaFoldDB" id="A0A8J6PQA8"/>
<feature type="transmembrane region" description="Helical" evidence="5">
    <location>
        <begin position="353"/>
        <end position="370"/>
    </location>
</feature>
<feature type="transmembrane region" description="Helical" evidence="5">
    <location>
        <begin position="235"/>
        <end position="254"/>
    </location>
</feature>
<dbReference type="GO" id="GO:0022857">
    <property type="term" value="F:transmembrane transporter activity"/>
    <property type="evidence" value="ECO:0007669"/>
    <property type="project" value="InterPro"/>
</dbReference>
<evidence type="ECO:0000256" key="5">
    <source>
        <dbReference type="SAM" id="Phobius"/>
    </source>
</evidence>
<dbReference type="SUPFAM" id="SSF103473">
    <property type="entry name" value="MFS general substrate transporter"/>
    <property type="match status" value="1"/>
</dbReference>
<evidence type="ECO:0000259" key="6">
    <source>
        <dbReference type="PROSITE" id="PS50850"/>
    </source>
</evidence>
<keyword evidence="3 5" id="KW-1133">Transmembrane helix</keyword>
<feature type="transmembrane region" description="Helical" evidence="5">
    <location>
        <begin position="201"/>
        <end position="220"/>
    </location>
</feature>
<dbReference type="EMBL" id="JACVXD010000001">
    <property type="protein sequence ID" value="MBD0822547.1"/>
    <property type="molecule type" value="Genomic_DNA"/>
</dbReference>
<evidence type="ECO:0000256" key="1">
    <source>
        <dbReference type="ARBA" id="ARBA00004141"/>
    </source>
</evidence>
<feature type="transmembrane region" description="Helical" evidence="5">
    <location>
        <begin position="72"/>
        <end position="89"/>
    </location>
</feature>
<dbReference type="InterPro" id="IPR036259">
    <property type="entry name" value="MFS_trans_sf"/>
</dbReference>
<evidence type="ECO:0000256" key="2">
    <source>
        <dbReference type="ARBA" id="ARBA00022692"/>
    </source>
</evidence>
<feature type="transmembrane region" description="Helical" evidence="5">
    <location>
        <begin position="266"/>
        <end position="284"/>
    </location>
</feature>